<name>A0A1I8AU24_9BILA</name>
<feature type="chain" id="PRO_5009315144" evidence="1">
    <location>
        <begin position="20"/>
        <end position="138"/>
    </location>
</feature>
<organism evidence="2 3">
    <name type="scientific">Steinernema glaseri</name>
    <dbReference type="NCBI Taxonomy" id="37863"/>
    <lineage>
        <taxon>Eukaryota</taxon>
        <taxon>Metazoa</taxon>
        <taxon>Ecdysozoa</taxon>
        <taxon>Nematoda</taxon>
        <taxon>Chromadorea</taxon>
        <taxon>Rhabditida</taxon>
        <taxon>Tylenchina</taxon>
        <taxon>Panagrolaimomorpha</taxon>
        <taxon>Strongyloidoidea</taxon>
        <taxon>Steinernematidae</taxon>
        <taxon>Steinernema</taxon>
    </lineage>
</organism>
<evidence type="ECO:0000313" key="2">
    <source>
        <dbReference type="Proteomes" id="UP000095287"/>
    </source>
</evidence>
<dbReference type="Proteomes" id="UP000095287">
    <property type="component" value="Unplaced"/>
</dbReference>
<keyword evidence="2" id="KW-1185">Reference proteome</keyword>
<reference evidence="3" key="1">
    <citation type="submission" date="2016-11" db="UniProtKB">
        <authorList>
            <consortium name="WormBaseParasite"/>
        </authorList>
    </citation>
    <scope>IDENTIFICATION</scope>
</reference>
<protein>
    <submittedName>
        <fullName evidence="3">Activin_recp domain-containing protein</fullName>
    </submittedName>
</protein>
<sequence length="138" mass="15194">MQVFYLFAVFLFCSKGTQALRCVQEASLTEELRAQIFSNEGLSIPNITYQVDVQCPPDTKYCVKVIAEESCFRFCMNDVSNGIVLNHPKVAEGCSLSKSSKIKKDITVCFCSGDNCNGGSTLDLLLPLTILVFALLMC</sequence>
<evidence type="ECO:0000313" key="3">
    <source>
        <dbReference type="WBParaSite" id="L893_g9179.t1"/>
    </source>
</evidence>
<accession>A0A1I8AU24</accession>
<proteinExistence type="predicted"/>
<dbReference type="AlphaFoldDB" id="A0A1I8AU24"/>
<feature type="signal peptide" evidence="1">
    <location>
        <begin position="1"/>
        <end position="19"/>
    </location>
</feature>
<dbReference type="WBParaSite" id="L893_g9179.t1">
    <property type="protein sequence ID" value="L893_g9179.t1"/>
    <property type="gene ID" value="L893_g9179"/>
</dbReference>
<keyword evidence="1" id="KW-0732">Signal</keyword>
<evidence type="ECO:0000256" key="1">
    <source>
        <dbReference type="SAM" id="SignalP"/>
    </source>
</evidence>